<organism evidence="10 11">
    <name type="scientific">Aerophobetes bacterium</name>
    <dbReference type="NCBI Taxonomy" id="2030807"/>
    <lineage>
        <taxon>Bacteria</taxon>
        <taxon>Candidatus Aerophobota</taxon>
    </lineage>
</organism>
<evidence type="ECO:0000313" key="10">
    <source>
        <dbReference type="EMBL" id="TES85389.1"/>
    </source>
</evidence>
<dbReference type="Pfam" id="PF02151">
    <property type="entry name" value="UVR"/>
    <property type="match status" value="1"/>
</dbReference>
<dbReference type="Gene3D" id="3.30.420.340">
    <property type="entry name" value="UvrC, RNAse H endonuclease domain"/>
    <property type="match status" value="1"/>
</dbReference>
<dbReference type="InterPro" id="IPR000305">
    <property type="entry name" value="GIY-YIG_endonuc"/>
</dbReference>
<keyword evidence="5 6" id="KW-0234">DNA repair</keyword>
<dbReference type="InterPro" id="IPR001943">
    <property type="entry name" value="UVR_dom"/>
</dbReference>
<protein>
    <recommendedName>
        <fullName evidence="6">UvrABC system protein C</fullName>
        <shortName evidence="6">Protein UvrC</shortName>
    </recommendedName>
    <alternativeName>
        <fullName evidence="6">Excinuclease ABC subunit C</fullName>
    </alternativeName>
</protein>
<dbReference type="GO" id="GO:0009432">
    <property type="term" value="P:SOS response"/>
    <property type="evidence" value="ECO:0007669"/>
    <property type="project" value="UniProtKB-UniRule"/>
</dbReference>
<dbReference type="AlphaFoldDB" id="A0A523QIM0"/>
<evidence type="ECO:0000259" key="8">
    <source>
        <dbReference type="PROSITE" id="PS50164"/>
    </source>
</evidence>
<evidence type="ECO:0000259" key="9">
    <source>
        <dbReference type="PROSITE" id="PS50165"/>
    </source>
</evidence>
<accession>A0A523QIM0</accession>
<dbReference type="SUPFAM" id="SSF46600">
    <property type="entry name" value="C-terminal UvrC-binding domain of UvrB"/>
    <property type="match status" value="1"/>
</dbReference>
<keyword evidence="6" id="KW-0742">SOS response</keyword>
<gene>
    <name evidence="6 10" type="primary">uvrC</name>
    <name evidence="10" type="ORF">E3J95_04530</name>
</gene>
<dbReference type="Pfam" id="PF01541">
    <property type="entry name" value="GIY-YIG"/>
    <property type="match status" value="1"/>
</dbReference>
<dbReference type="NCBIfam" id="TIGR00194">
    <property type="entry name" value="uvrC"/>
    <property type="match status" value="1"/>
</dbReference>
<evidence type="ECO:0000256" key="4">
    <source>
        <dbReference type="ARBA" id="ARBA00022881"/>
    </source>
</evidence>
<dbReference type="FunFam" id="3.40.1440.10:FF:000001">
    <property type="entry name" value="UvrABC system protein C"/>
    <property type="match status" value="1"/>
</dbReference>
<feature type="domain" description="UVR" evidence="7">
    <location>
        <begin position="207"/>
        <end position="242"/>
    </location>
</feature>
<dbReference type="Proteomes" id="UP000320781">
    <property type="component" value="Unassembled WGS sequence"/>
</dbReference>
<dbReference type="InterPro" id="IPR001162">
    <property type="entry name" value="UvrC_RNase_H_dom"/>
</dbReference>
<dbReference type="Gene3D" id="3.40.1440.10">
    <property type="entry name" value="GIY-YIG endonuclease"/>
    <property type="match status" value="1"/>
</dbReference>
<dbReference type="InterPro" id="IPR036876">
    <property type="entry name" value="UVR_dom_sf"/>
</dbReference>
<dbReference type="NCBIfam" id="NF001824">
    <property type="entry name" value="PRK00558.1-5"/>
    <property type="match status" value="1"/>
</dbReference>
<keyword evidence="3 6" id="KW-0228">DNA excision</keyword>
<dbReference type="GO" id="GO:0009381">
    <property type="term" value="F:excinuclease ABC activity"/>
    <property type="evidence" value="ECO:0007669"/>
    <property type="project" value="UniProtKB-UniRule"/>
</dbReference>
<dbReference type="GO" id="GO:0003677">
    <property type="term" value="F:DNA binding"/>
    <property type="evidence" value="ECO:0007669"/>
    <property type="project" value="UniProtKB-UniRule"/>
</dbReference>
<dbReference type="PROSITE" id="PS50165">
    <property type="entry name" value="UVRC"/>
    <property type="match status" value="1"/>
</dbReference>
<proteinExistence type="inferred from homology"/>
<dbReference type="Pfam" id="PF14520">
    <property type="entry name" value="HHH_5"/>
    <property type="match status" value="1"/>
</dbReference>
<dbReference type="InterPro" id="IPR004791">
    <property type="entry name" value="UvrC"/>
</dbReference>
<dbReference type="SUPFAM" id="SSF82771">
    <property type="entry name" value="GIY-YIG endonuclease"/>
    <property type="match status" value="1"/>
</dbReference>
<dbReference type="PANTHER" id="PTHR30562:SF1">
    <property type="entry name" value="UVRABC SYSTEM PROTEIN C"/>
    <property type="match status" value="1"/>
</dbReference>
<name>A0A523QIM0_UNCAE</name>
<evidence type="ECO:0000256" key="3">
    <source>
        <dbReference type="ARBA" id="ARBA00022769"/>
    </source>
</evidence>
<dbReference type="SMART" id="SM00278">
    <property type="entry name" value="HhH1"/>
    <property type="match status" value="2"/>
</dbReference>
<dbReference type="GO" id="GO:0009380">
    <property type="term" value="C:excinuclease repair complex"/>
    <property type="evidence" value="ECO:0007669"/>
    <property type="project" value="InterPro"/>
</dbReference>
<dbReference type="HAMAP" id="MF_00203">
    <property type="entry name" value="UvrC"/>
    <property type="match status" value="1"/>
</dbReference>
<dbReference type="InterPro" id="IPR003583">
    <property type="entry name" value="Hlx-hairpin-Hlx_DNA-bd_motif"/>
</dbReference>
<dbReference type="InterPro" id="IPR050066">
    <property type="entry name" value="UvrABC_protein_C"/>
</dbReference>
<dbReference type="Gene3D" id="1.10.150.20">
    <property type="entry name" value="5' to 3' exonuclease, C-terminal subdomain"/>
    <property type="match status" value="1"/>
</dbReference>
<evidence type="ECO:0000256" key="1">
    <source>
        <dbReference type="ARBA" id="ARBA00022490"/>
    </source>
</evidence>
<dbReference type="Gene3D" id="4.10.860.10">
    <property type="entry name" value="UVR domain"/>
    <property type="match status" value="1"/>
</dbReference>
<dbReference type="InterPro" id="IPR038476">
    <property type="entry name" value="UvrC_RNase_H_dom_sf"/>
</dbReference>
<dbReference type="PANTHER" id="PTHR30562">
    <property type="entry name" value="UVRC/OXIDOREDUCTASE"/>
    <property type="match status" value="1"/>
</dbReference>
<dbReference type="InterPro" id="IPR035901">
    <property type="entry name" value="GIY-YIG_endonuc_sf"/>
</dbReference>
<dbReference type="Pfam" id="PF22920">
    <property type="entry name" value="UvrC_RNaseH"/>
    <property type="match status" value="1"/>
</dbReference>
<evidence type="ECO:0000313" key="11">
    <source>
        <dbReference type="Proteomes" id="UP000320781"/>
    </source>
</evidence>
<dbReference type="SMART" id="SM00465">
    <property type="entry name" value="GIYc"/>
    <property type="match status" value="1"/>
</dbReference>
<dbReference type="SUPFAM" id="SSF47781">
    <property type="entry name" value="RuvA domain 2-like"/>
    <property type="match status" value="1"/>
</dbReference>
<keyword evidence="4 6" id="KW-0267">Excision nuclease</keyword>
<dbReference type="PROSITE" id="PS50164">
    <property type="entry name" value="GIY_YIG"/>
    <property type="match status" value="1"/>
</dbReference>
<evidence type="ECO:0000256" key="6">
    <source>
        <dbReference type="HAMAP-Rule" id="MF_00203"/>
    </source>
</evidence>
<comment type="function">
    <text evidence="6">The UvrABC repair system catalyzes the recognition and processing of DNA lesions. UvrC both incises the 5' and 3' sides of the lesion. The N-terminal half is responsible for the 3' incision and the C-terminal half is responsible for the 5' incision.</text>
</comment>
<evidence type="ECO:0000259" key="7">
    <source>
        <dbReference type="PROSITE" id="PS50151"/>
    </source>
</evidence>
<keyword evidence="1 6" id="KW-0963">Cytoplasm</keyword>
<comment type="subcellular location">
    <subcellularLocation>
        <location evidence="6">Cytoplasm</location>
    </subcellularLocation>
</comment>
<dbReference type="GO" id="GO:0005737">
    <property type="term" value="C:cytoplasm"/>
    <property type="evidence" value="ECO:0007669"/>
    <property type="project" value="UniProtKB-SubCell"/>
</dbReference>
<comment type="caution">
    <text evidence="10">The sequence shown here is derived from an EMBL/GenBank/DDBJ whole genome shotgun (WGS) entry which is preliminary data.</text>
</comment>
<evidence type="ECO:0000256" key="5">
    <source>
        <dbReference type="ARBA" id="ARBA00023204"/>
    </source>
</evidence>
<dbReference type="InterPro" id="IPR047296">
    <property type="entry name" value="GIY-YIG_UvrC_Cho"/>
</dbReference>
<keyword evidence="2 6" id="KW-0227">DNA damage</keyword>
<dbReference type="EMBL" id="SOKU01000221">
    <property type="protein sequence ID" value="TES85389.1"/>
    <property type="molecule type" value="Genomic_DNA"/>
</dbReference>
<comment type="similarity">
    <text evidence="6">Belongs to the UvrC family.</text>
</comment>
<dbReference type="GO" id="GO:0006289">
    <property type="term" value="P:nucleotide-excision repair"/>
    <property type="evidence" value="ECO:0007669"/>
    <property type="project" value="UniProtKB-UniRule"/>
</dbReference>
<dbReference type="PROSITE" id="PS50151">
    <property type="entry name" value="UVR"/>
    <property type="match status" value="1"/>
</dbReference>
<sequence>MSEGFGRIMSLEDKLDHLPDKPGVYIFNDRHGRVLYVGKALSLKKRVRSYFGEGCISARVESLLSQLQDLEWIVTDSETEAYLLEYNLIKRHRPTYNIRLRDDKSYPYIKLTTNEDFPKAFLTRNPRVDGAQYFGPYTNVKAARRALALIHRFFPLRRCKGKLRLKIRPCLNYHIKECTAPCVDKIDRTDYLSLVRGVSLFLQGHHRELLSQLKQDMDEACRKEEFERAAKLRDSIAAIGRIDQTQKVSSFPGQDKDLIGIVSERGEGCGMVFLIREGKLIDKKHFLLKVAPRSIEKDILTSFLKQYYAEVSFVPPEVLLQGETHERMAITRWLSVRRGGRVNLVIPKRGKKFRLMKLLEKNAYMLLKQERHGETGKALLQLRSYMNLKRKPSRIEGFDVSNIHGRYPTGSVVVFEEGKPAKSEYRRFGVKRVKGIDDFAMLSEVIGRRYRRLVKEKGTLPHLILVDGGKGQVSSCLRVLGDLNLDDLPVAGLAKELEEVYVPGKSSPLNIPPNSAALKLLQEIRDEAHRFAHTYHIKSRGKRLRASSLDEIPGVGRKTKELLLTRHKSVDQIRSKSWTKLAEIPGIGEKRARKILDYLSGNLDACAP</sequence>
<reference evidence="10 11" key="1">
    <citation type="submission" date="2019-03" db="EMBL/GenBank/DDBJ databases">
        <title>Metabolic potential of uncultured bacteria and archaea associated with petroleum seepage in deep-sea sediments.</title>
        <authorList>
            <person name="Dong X."/>
            <person name="Hubert C."/>
        </authorList>
    </citation>
    <scope>NUCLEOTIDE SEQUENCE [LARGE SCALE GENOMIC DNA]</scope>
    <source>
        <strain evidence="10">E44_bin92</strain>
    </source>
</reference>
<dbReference type="Pfam" id="PF08459">
    <property type="entry name" value="UvrC_RNaseH_dom"/>
    <property type="match status" value="1"/>
</dbReference>
<dbReference type="CDD" id="cd10434">
    <property type="entry name" value="GIY-YIG_UvrC_Cho"/>
    <property type="match status" value="1"/>
</dbReference>
<dbReference type="InterPro" id="IPR010994">
    <property type="entry name" value="RuvA_2-like"/>
</dbReference>
<feature type="domain" description="GIY-YIG" evidence="8">
    <location>
        <begin position="20"/>
        <end position="98"/>
    </location>
</feature>
<evidence type="ECO:0000256" key="2">
    <source>
        <dbReference type="ARBA" id="ARBA00022763"/>
    </source>
</evidence>
<feature type="domain" description="UvrC family homology region profile" evidence="9">
    <location>
        <begin position="258"/>
        <end position="480"/>
    </location>
</feature>
<comment type="subunit">
    <text evidence="6">Interacts with UvrB in an incision complex.</text>
</comment>